<evidence type="ECO:0000313" key="4">
    <source>
        <dbReference type="Proteomes" id="UP001362999"/>
    </source>
</evidence>
<dbReference type="InterPro" id="IPR039646">
    <property type="entry name" value="ZNHIT2"/>
</dbReference>
<keyword evidence="4" id="KW-1185">Reference proteome</keyword>
<dbReference type="Pfam" id="PF04438">
    <property type="entry name" value="zf-HIT"/>
    <property type="match status" value="1"/>
</dbReference>
<dbReference type="CDD" id="cd23024">
    <property type="entry name" value="zf-HIT_ZNHIT2-3"/>
    <property type="match status" value="1"/>
</dbReference>
<evidence type="ECO:0000256" key="1">
    <source>
        <dbReference type="PROSITE-ProRule" id="PRU00453"/>
    </source>
</evidence>
<dbReference type="GO" id="GO:0008270">
    <property type="term" value="F:zinc ion binding"/>
    <property type="evidence" value="ECO:0007669"/>
    <property type="project" value="UniProtKB-UniRule"/>
</dbReference>
<dbReference type="PANTHER" id="PTHR15555:SF0">
    <property type="entry name" value="ZINC FINGER HIT DOMAIN-CONTAINING PROTEIN 2"/>
    <property type="match status" value="1"/>
</dbReference>
<sequence length="378" mass="41791">MSSPETVTCGLCRRQFSKYTCPTCNVPYCSLTCFRSPVHSQCSETFYKKEVESDIRAEPSKSASERQRMLELLKRFEEESSTQDDLNSEDEDKESDLARRLKNVDLESTSPDQLWTLLTADEREKFLKAMEDPSSELALQLLASEELSVEKQEPWWSAAFSGMSSAQHGALPDPIKIPTTLASPSRPGPPLIYNSCAVLIAYAYTIRNLSVSSLSAAAEPDAEAARAIFASLTPFLTSRTSQTLHTSLESALTTLHSRLPADSATPQLLALLMRDAASLLRPSLVVDAESHLHIQALRAFGDMHALFQTRVHVAHKIAFYAAFVVSSPTVRTAATELERGVAVREAQSQADKVEWERVQQPKAQEKASKVEVVELDSK</sequence>
<keyword evidence="1" id="KW-0863">Zinc-finger</keyword>
<proteinExistence type="predicted"/>
<keyword evidence="1" id="KW-0862">Zinc</keyword>
<dbReference type="EMBL" id="JAWWNJ010000042">
    <property type="protein sequence ID" value="KAK7019915.1"/>
    <property type="molecule type" value="Genomic_DNA"/>
</dbReference>
<protein>
    <recommendedName>
        <fullName evidence="2">HIT-type domain-containing protein</fullName>
    </recommendedName>
</protein>
<feature type="domain" description="HIT-type" evidence="2">
    <location>
        <begin position="9"/>
        <end position="42"/>
    </location>
</feature>
<dbReference type="PROSITE" id="PS51083">
    <property type="entry name" value="ZF_HIT"/>
    <property type="match status" value="1"/>
</dbReference>
<organism evidence="3 4">
    <name type="scientific">Favolaschia claudopus</name>
    <dbReference type="NCBI Taxonomy" id="2862362"/>
    <lineage>
        <taxon>Eukaryota</taxon>
        <taxon>Fungi</taxon>
        <taxon>Dikarya</taxon>
        <taxon>Basidiomycota</taxon>
        <taxon>Agaricomycotina</taxon>
        <taxon>Agaricomycetes</taxon>
        <taxon>Agaricomycetidae</taxon>
        <taxon>Agaricales</taxon>
        <taxon>Marasmiineae</taxon>
        <taxon>Mycenaceae</taxon>
        <taxon>Favolaschia</taxon>
    </lineage>
</organism>
<dbReference type="SUPFAM" id="SSF144232">
    <property type="entry name" value="HIT/MYND zinc finger-like"/>
    <property type="match status" value="1"/>
</dbReference>
<gene>
    <name evidence="3" type="ORF">R3P38DRAFT_2971182</name>
</gene>
<name>A0AAW0B2P5_9AGAR</name>
<accession>A0AAW0B2P5</accession>
<dbReference type="Gene3D" id="3.30.60.190">
    <property type="match status" value="1"/>
</dbReference>
<dbReference type="PANTHER" id="PTHR15555">
    <property type="entry name" value="ZINC FINGER HIT DOMAIN CONTAINING PROTEIN 2 PROTEIN FON -RELATED"/>
    <property type="match status" value="1"/>
</dbReference>
<reference evidence="3 4" key="1">
    <citation type="journal article" date="2024" name="J Genomics">
        <title>Draft genome sequencing and assembly of Favolaschia claudopus CIRM-BRFM 2984 isolated from oak limbs.</title>
        <authorList>
            <person name="Navarro D."/>
            <person name="Drula E."/>
            <person name="Chaduli D."/>
            <person name="Cazenave R."/>
            <person name="Ahrendt S."/>
            <person name="Wang J."/>
            <person name="Lipzen A."/>
            <person name="Daum C."/>
            <person name="Barry K."/>
            <person name="Grigoriev I.V."/>
            <person name="Favel A."/>
            <person name="Rosso M.N."/>
            <person name="Martin F."/>
        </authorList>
    </citation>
    <scope>NUCLEOTIDE SEQUENCE [LARGE SCALE GENOMIC DNA]</scope>
    <source>
        <strain evidence="3 4">CIRM-BRFM 2984</strain>
    </source>
</reference>
<dbReference type="InterPro" id="IPR007529">
    <property type="entry name" value="Znf_HIT"/>
</dbReference>
<evidence type="ECO:0000259" key="2">
    <source>
        <dbReference type="PROSITE" id="PS51083"/>
    </source>
</evidence>
<dbReference type="Proteomes" id="UP001362999">
    <property type="component" value="Unassembled WGS sequence"/>
</dbReference>
<comment type="caution">
    <text evidence="3">The sequence shown here is derived from an EMBL/GenBank/DDBJ whole genome shotgun (WGS) entry which is preliminary data.</text>
</comment>
<evidence type="ECO:0000313" key="3">
    <source>
        <dbReference type="EMBL" id="KAK7019915.1"/>
    </source>
</evidence>
<dbReference type="AlphaFoldDB" id="A0AAW0B2P5"/>
<keyword evidence="1" id="KW-0479">Metal-binding</keyword>